<proteinExistence type="predicted"/>
<accession>A0A0A9HHY9</accession>
<protein>
    <submittedName>
        <fullName evidence="1">Uncharacterized protein</fullName>
    </submittedName>
</protein>
<reference evidence="1" key="2">
    <citation type="journal article" date="2015" name="Data Brief">
        <title>Shoot transcriptome of the giant reed, Arundo donax.</title>
        <authorList>
            <person name="Barrero R.A."/>
            <person name="Guerrero F.D."/>
            <person name="Moolhuijzen P."/>
            <person name="Goolsby J.A."/>
            <person name="Tidwell J."/>
            <person name="Bellgard S.E."/>
            <person name="Bellgard M.I."/>
        </authorList>
    </citation>
    <scope>NUCLEOTIDE SEQUENCE</scope>
    <source>
        <tissue evidence="1">Shoot tissue taken approximately 20 cm above the soil surface</tissue>
    </source>
</reference>
<sequence length="118" mass="13101">MVITQAKLQREERGREKQSQGHLDCSCRSRSAARSMVSMDCAIHVLLRVMMRRSICRLQEVVGMAVELGTSLFVTLRVSGLVFRRPPSPSPSISGATTTYYYSPAAASLIGMSRIDRH</sequence>
<evidence type="ECO:0000313" key="1">
    <source>
        <dbReference type="EMBL" id="JAE32503.1"/>
    </source>
</evidence>
<organism evidence="1">
    <name type="scientific">Arundo donax</name>
    <name type="common">Giant reed</name>
    <name type="synonym">Donax arundinaceus</name>
    <dbReference type="NCBI Taxonomy" id="35708"/>
    <lineage>
        <taxon>Eukaryota</taxon>
        <taxon>Viridiplantae</taxon>
        <taxon>Streptophyta</taxon>
        <taxon>Embryophyta</taxon>
        <taxon>Tracheophyta</taxon>
        <taxon>Spermatophyta</taxon>
        <taxon>Magnoliopsida</taxon>
        <taxon>Liliopsida</taxon>
        <taxon>Poales</taxon>
        <taxon>Poaceae</taxon>
        <taxon>PACMAD clade</taxon>
        <taxon>Arundinoideae</taxon>
        <taxon>Arundineae</taxon>
        <taxon>Arundo</taxon>
    </lineage>
</organism>
<name>A0A0A9HHY9_ARUDO</name>
<dbReference type="EMBL" id="GBRH01165393">
    <property type="protein sequence ID" value="JAE32503.1"/>
    <property type="molecule type" value="Transcribed_RNA"/>
</dbReference>
<reference evidence="1" key="1">
    <citation type="submission" date="2014-09" db="EMBL/GenBank/DDBJ databases">
        <authorList>
            <person name="Magalhaes I.L.F."/>
            <person name="Oliveira U."/>
            <person name="Santos F.R."/>
            <person name="Vidigal T.H.D.A."/>
            <person name="Brescovit A.D."/>
            <person name="Santos A.J."/>
        </authorList>
    </citation>
    <scope>NUCLEOTIDE SEQUENCE</scope>
    <source>
        <tissue evidence="1">Shoot tissue taken approximately 20 cm above the soil surface</tissue>
    </source>
</reference>
<dbReference type="AlphaFoldDB" id="A0A0A9HHY9"/>